<proteinExistence type="predicted"/>
<dbReference type="Pfam" id="PF00353">
    <property type="entry name" value="HemolysinCabind"/>
    <property type="match status" value="1"/>
</dbReference>
<evidence type="ECO:0000313" key="3">
    <source>
        <dbReference type="EMBL" id="BAZ01085.1"/>
    </source>
</evidence>
<dbReference type="PRINTS" id="PR00313">
    <property type="entry name" value="CABNDNGRPT"/>
</dbReference>
<dbReference type="InterPro" id="IPR050557">
    <property type="entry name" value="RTX_toxin/Mannuronan_C5-epim"/>
</dbReference>
<keyword evidence="2" id="KW-0964">Secreted</keyword>
<keyword evidence="4" id="KW-1185">Reference proteome</keyword>
<dbReference type="SUPFAM" id="SSF51120">
    <property type="entry name" value="beta-Roll"/>
    <property type="match status" value="1"/>
</dbReference>
<dbReference type="PANTHER" id="PTHR38340">
    <property type="entry name" value="S-LAYER PROTEIN"/>
    <property type="match status" value="1"/>
</dbReference>
<dbReference type="InterPro" id="IPR001343">
    <property type="entry name" value="Hemolysn_Ca-bd"/>
</dbReference>
<sequence length="223" mass="22873">MSIILVASNASETINGTDGDDILAGFGGNDIINGLAGDDIIDGSDGNDLINGGSGNDILTGGLGIDTLTGGEGKDAFLFSDSPFSGGSTALAPNGILVLNQPDILIDYQIGEDKLEFQKSQLDIDVFNFQKGNSSNLAGKSNVLVLLDPFPNAAAAAQAIADNNAITSDRGLFVYFNTTLGFARVVYSQDLSDGGAISVLANLTNQTDPANLAQFSSGNFALT</sequence>
<dbReference type="GO" id="GO:0005509">
    <property type="term" value="F:calcium ion binding"/>
    <property type="evidence" value="ECO:0007669"/>
    <property type="project" value="InterPro"/>
</dbReference>
<dbReference type="KEGG" id="ttq:NIES37_50830"/>
<evidence type="ECO:0000256" key="1">
    <source>
        <dbReference type="ARBA" id="ARBA00004613"/>
    </source>
</evidence>
<dbReference type="AlphaFoldDB" id="A0A1Z4N5V7"/>
<name>A0A1Z4N5V7_9CYAN</name>
<dbReference type="InterPro" id="IPR018511">
    <property type="entry name" value="Hemolysin-typ_Ca-bd_CS"/>
</dbReference>
<protein>
    <recommendedName>
        <fullName evidence="5">Hemolysin-type calcium-binding region</fullName>
    </recommendedName>
</protein>
<organism evidence="3 4">
    <name type="scientific">Tolypothrix tenuis PCC 7101</name>
    <dbReference type="NCBI Taxonomy" id="231146"/>
    <lineage>
        <taxon>Bacteria</taxon>
        <taxon>Bacillati</taxon>
        <taxon>Cyanobacteriota</taxon>
        <taxon>Cyanophyceae</taxon>
        <taxon>Nostocales</taxon>
        <taxon>Tolypothrichaceae</taxon>
        <taxon>Tolypothrix</taxon>
    </lineage>
</organism>
<dbReference type="Gene3D" id="2.150.10.10">
    <property type="entry name" value="Serralysin-like metalloprotease, C-terminal"/>
    <property type="match status" value="1"/>
</dbReference>
<dbReference type="InterPro" id="IPR011049">
    <property type="entry name" value="Serralysin-like_metalloprot_C"/>
</dbReference>
<evidence type="ECO:0000313" key="4">
    <source>
        <dbReference type="Proteomes" id="UP000218785"/>
    </source>
</evidence>
<dbReference type="PANTHER" id="PTHR38340:SF1">
    <property type="entry name" value="S-LAYER PROTEIN"/>
    <property type="match status" value="1"/>
</dbReference>
<dbReference type="GO" id="GO:0005576">
    <property type="term" value="C:extracellular region"/>
    <property type="evidence" value="ECO:0007669"/>
    <property type="project" value="UniProtKB-SubCell"/>
</dbReference>
<accession>A0A1Z4N5V7</accession>
<dbReference type="Proteomes" id="UP000218785">
    <property type="component" value="Chromosome"/>
</dbReference>
<dbReference type="RefSeq" id="WP_190445952.1">
    <property type="nucleotide sequence ID" value="NZ_CAWNJS010000001.1"/>
</dbReference>
<dbReference type="PROSITE" id="PS00330">
    <property type="entry name" value="HEMOLYSIN_CALCIUM"/>
    <property type="match status" value="3"/>
</dbReference>
<evidence type="ECO:0000256" key="2">
    <source>
        <dbReference type="ARBA" id="ARBA00022525"/>
    </source>
</evidence>
<dbReference type="EMBL" id="AP018248">
    <property type="protein sequence ID" value="BAZ01085.1"/>
    <property type="molecule type" value="Genomic_DNA"/>
</dbReference>
<evidence type="ECO:0008006" key="5">
    <source>
        <dbReference type="Google" id="ProtNLM"/>
    </source>
</evidence>
<comment type="subcellular location">
    <subcellularLocation>
        <location evidence="1">Secreted</location>
    </subcellularLocation>
</comment>
<reference evidence="3 4" key="1">
    <citation type="submission" date="2017-06" db="EMBL/GenBank/DDBJ databases">
        <title>Genome sequencing of cyanobaciteial culture collection at National Institute for Environmental Studies (NIES).</title>
        <authorList>
            <person name="Hirose Y."/>
            <person name="Shimura Y."/>
            <person name="Fujisawa T."/>
            <person name="Nakamura Y."/>
            <person name="Kawachi M."/>
        </authorList>
    </citation>
    <scope>NUCLEOTIDE SEQUENCE [LARGE SCALE GENOMIC DNA]</scope>
    <source>
        <strain evidence="3 4">NIES-37</strain>
    </source>
</reference>
<gene>
    <name evidence="3" type="ORF">NIES37_50830</name>
</gene>